<dbReference type="EC" id="3.1.3.1" evidence="8"/>
<keyword evidence="3 6" id="KW-0812">Transmembrane</keyword>
<dbReference type="GO" id="GO:0004035">
    <property type="term" value="F:alkaline phosphatase activity"/>
    <property type="evidence" value="ECO:0007669"/>
    <property type="project" value="UniProtKB-EC"/>
</dbReference>
<dbReference type="Pfam" id="PF09335">
    <property type="entry name" value="VTT_dom"/>
    <property type="match status" value="1"/>
</dbReference>
<feature type="transmembrane region" description="Helical" evidence="6">
    <location>
        <begin position="161"/>
        <end position="182"/>
    </location>
</feature>
<gene>
    <name evidence="8" type="ORF">GGD46_006654</name>
</gene>
<keyword evidence="5 6" id="KW-0472">Membrane</keyword>
<comment type="subcellular location">
    <subcellularLocation>
        <location evidence="1">Cell membrane</location>
        <topology evidence="1">Multi-pass membrane protein</topology>
    </subcellularLocation>
</comment>
<dbReference type="GO" id="GO:0005886">
    <property type="term" value="C:plasma membrane"/>
    <property type="evidence" value="ECO:0007669"/>
    <property type="project" value="UniProtKB-SubCell"/>
</dbReference>
<evidence type="ECO:0000256" key="2">
    <source>
        <dbReference type="ARBA" id="ARBA00022475"/>
    </source>
</evidence>
<keyword evidence="4 6" id="KW-1133">Transmembrane helix</keyword>
<keyword evidence="8" id="KW-0378">Hydrolase</keyword>
<dbReference type="RefSeq" id="WP_184711270.1">
    <property type="nucleotide sequence ID" value="NZ_JACHBG010000036.1"/>
</dbReference>
<comment type="caution">
    <text evidence="8">The sequence shown here is derived from an EMBL/GenBank/DDBJ whole genome shotgun (WGS) entry which is preliminary data.</text>
</comment>
<protein>
    <submittedName>
        <fullName evidence="8">Alkaline phosphatase</fullName>
        <ecNumber evidence="8">3.1.3.1</ecNumber>
    </submittedName>
</protein>
<evidence type="ECO:0000256" key="6">
    <source>
        <dbReference type="SAM" id="Phobius"/>
    </source>
</evidence>
<sequence length="193" mass="21175">MLSFGLVGLVCLAIAEKFVPIFPSYVLLMFVGMTAKSSLNLAAIVAATAFGSTLGSLLWYGFGWTLGSHRVEDLVTRYGRFILLPPSLYQRLVGSYRRNQFWTTLVGHTIPAVRVYLGLPAGVFKLELRGFALATLIGSLLWNTPFLCLGFLLYGSGRDPITLGLAVAVGLIAAEFAIVWILRRAKRSNARRF</sequence>
<accession>A0A7X0IZ89</accession>
<evidence type="ECO:0000256" key="4">
    <source>
        <dbReference type="ARBA" id="ARBA00022989"/>
    </source>
</evidence>
<evidence type="ECO:0000256" key="3">
    <source>
        <dbReference type="ARBA" id="ARBA00022692"/>
    </source>
</evidence>
<evidence type="ECO:0000256" key="1">
    <source>
        <dbReference type="ARBA" id="ARBA00004651"/>
    </source>
</evidence>
<proteinExistence type="predicted"/>
<organism evidence="8 9">
    <name type="scientific">Rhizobium lusitanum</name>
    <dbReference type="NCBI Taxonomy" id="293958"/>
    <lineage>
        <taxon>Bacteria</taxon>
        <taxon>Pseudomonadati</taxon>
        <taxon>Pseudomonadota</taxon>
        <taxon>Alphaproteobacteria</taxon>
        <taxon>Hyphomicrobiales</taxon>
        <taxon>Rhizobiaceae</taxon>
        <taxon>Rhizobium/Agrobacterium group</taxon>
        <taxon>Rhizobium</taxon>
    </lineage>
</organism>
<evidence type="ECO:0000313" key="8">
    <source>
        <dbReference type="EMBL" id="MBB6489327.1"/>
    </source>
</evidence>
<evidence type="ECO:0000259" key="7">
    <source>
        <dbReference type="Pfam" id="PF09335"/>
    </source>
</evidence>
<dbReference type="AlphaFoldDB" id="A0A7X0IZ89"/>
<dbReference type="InterPro" id="IPR032816">
    <property type="entry name" value="VTT_dom"/>
</dbReference>
<evidence type="ECO:0000256" key="5">
    <source>
        <dbReference type="ARBA" id="ARBA00023136"/>
    </source>
</evidence>
<keyword evidence="2" id="KW-1003">Cell membrane</keyword>
<evidence type="ECO:0000313" key="9">
    <source>
        <dbReference type="Proteomes" id="UP000565576"/>
    </source>
</evidence>
<feature type="transmembrane region" description="Helical" evidence="6">
    <location>
        <begin position="39"/>
        <end position="60"/>
    </location>
</feature>
<dbReference type="Proteomes" id="UP000565576">
    <property type="component" value="Unassembled WGS sequence"/>
</dbReference>
<feature type="domain" description="VTT" evidence="7">
    <location>
        <begin position="22"/>
        <end position="150"/>
    </location>
</feature>
<dbReference type="PANTHER" id="PTHR42709">
    <property type="entry name" value="ALKALINE PHOSPHATASE LIKE PROTEIN"/>
    <property type="match status" value="1"/>
</dbReference>
<dbReference type="InterPro" id="IPR051311">
    <property type="entry name" value="DedA_domain"/>
</dbReference>
<reference evidence="8 9" key="1">
    <citation type="submission" date="2020-08" db="EMBL/GenBank/DDBJ databases">
        <title>Genomic Encyclopedia of Type Strains, Phase IV (KMG-V): Genome sequencing to study the core and pangenomes of soil and plant-associated prokaryotes.</title>
        <authorList>
            <person name="Whitman W."/>
        </authorList>
    </citation>
    <scope>NUCLEOTIDE SEQUENCE [LARGE SCALE GENOMIC DNA]</scope>
    <source>
        <strain evidence="8 9">SEMIA 4060</strain>
    </source>
</reference>
<dbReference type="PANTHER" id="PTHR42709:SF6">
    <property type="entry name" value="UNDECAPRENYL PHOSPHATE TRANSPORTER A"/>
    <property type="match status" value="1"/>
</dbReference>
<dbReference type="EMBL" id="JACHBG010000036">
    <property type="protein sequence ID" value="MBB6489327.1"/>
    <property type="molecule type" value="Genomic_DNA"/>
</dbReference>
<feature type="transmembrane region" description="Helical" evidence="6">
    <location>
        <begin position="131"/>
        <end position="155"/>
    </location>
</feature>
<name>A0A7X0IZ89_9HYPH</name>